<evidence type="ECO:0000313" key="1">
    <source>
        <dbReference type="EMBL" id="KAI0298370.1"/>
    </source>
</evidence>
<reference evidence="1" key="1">
    <citation type="journal article" date="2022" name="New Phytol.">
        <title>Evolutionary transition to the ectomycorrhizal habit in the genomes of a hyperdiverse lineage of mushroom-forming fungi.</title>
        <authorList>
            <person name="Looney B."/>
            <person name="Miyauchi S."/>
            <person name="Morin E."/>
            <person name="Drula E."/>
            <person name="Courty P.E."/>
            <person name="Kohler A."/>
            <person name="Kuo A."/>
            <person name="LaButti K."/>
            <person name="Pangilinan J."/>
            <person name="Lipzen A."/>
            <person name="Riley R."/>
            <person name="Andreopoulos W."/>
            <person name="He G."/>
            <person name="Johnson J."/>
            <person name="Nolan M."/>
            <person name="Tritt A."/>
            <person name="Barry K.W."/>
            <person name="Grigoriev I.V."/>
            <person name="Nagy L.G."/>
            <person name="Hibbett D."/>
            <person name="Henrissat B."/>
            <person name="Matheny P.B."/>
            <person name="Labbe J."/>
            <person name="Martin F.M."/>
        </authorList>
    </citation>
    <scope>NUCLEOTIDE SEQUENCE</scope>
    <source>
        <strain evidence="1">BPL690</strain>
    </source>
</reference>
<accession>A0AAD4M157</accession>
<name>A0AAD4M157_9AGAM</name>
<gene>
    <name evidence="1" type="ORF">B0F90DRAFT_1733412</name>
</gene>
<keyword evidence="2" id="KW-1185">Reference proteome</keyword>
<sequence>MTVEEEKIYNLRKIISKITPGNPDHKRYLERLVNWCDTKFSCTNDMKDLEEVMKYCRMLILSSDPSHPFDLYAALEFLNMMEYLDESE</sequence>
<dbReference type="AlphaFoldDB" id="A0AAD4M157"/>
<comment type="caution">
    <text evidence="1">The sequence shown here is derived from an EMBL/GenBank/DDBJ whole genome shotgun (WGS) entry which is preliminary data.</text>
</comment>
<proteinExistence type="predicted"/>
<dbReference type="EMBL" id="WTXG01000029">
    <property type="protein sequence ID" value="KAI0298370.1"/>
    <property type="molecule type" value="Genomic_DNA"/>
</dbReference>
<protein>
    <submittedName>
        <fullName evidence="1">Uncharacterized protein</fullName>
    </submittedName>
</protein>
<dbReference type="Proteomes" id="UP001203297">
    <property type="component" value="Unassembled WGS sequence"/>
</dbReference>
<evidence type="ECO:0000313" key="2">
    <source>
        <dbReference type="Proteomes" id="UP001203297"/>
    </source>
</evidence>
<organism evidence="1 2">
    <name type="scientific">Multifurca ochricompacta</name>
    <dbReference type="NCBI Taxonomy" id="376703"/>
    <lineage>
        <taxon>Eukaryota</taxon>
        <taxon>Fungi</taxon>
        <taxon>Dikarya</taxon>
        <taxon>Basidiomycota</taxon>
        <taxon>Agaricomycotina</taxon>
        <taxon>Agaricomycetes</taxon>
        <taxon>Russulales</taxon>
        <taxon>Russulaceae</taxon>
        <taxon>Multifurca</taxon>
    </lineage>
</organism>